<dbReference type="RefSeq" id="WP_253778052.1">
    <property type="nucleotide sequence ID" value="NZ_JAMTCK010000018.1"/>
</dbReference>
<keyword evidence="2" id="KW-1185">Reference proteome</keyword>
<reference evidence="1" key="1">
    <citation type="submission" date="2022-06" db="EMBL/GenBank/DDBJ databases">
        <title>Genomic Encyclopedia of Archaeal and Bacterial Type Strains, Phase II (KMG-II): from individual species to whole genera.</title>
        <authorList>
            <person name="Goeker M."/>
        </authorList>
    </citation>
    <scope>NUCLEOTIDE SEQUENCE</scope>
    <source>
        <strain evidence="1">DSM 43935</strain>
    </source>
</reference>
<gene>
    <name evidence="1" type="ORF">LX83_006221</name>
</gene>
<dbReference type="AlphaFoldDB" id="A0AAE3GJE7"/>
<comment type="caution">
    <text evidence="1">The sequence shown here is derived from an EMBL/GenBank/DDBJ whole genome shotgun (WGS) entry which is preliminary data.</text>
</comment>
<dbReference type="EMBL" id="JAMTCK010000018">
    <property type="protein sequence ID" value="MCP2169336.1"/>
    <property type="molecule type" value="Genomic_DNA"/>
</dbReference>
<evidence type="ECO:0000313" key="1">
    <source>
        <dbReference type="EMBL" id="MCP2169336.1"/>
    </source>
</evidence>
<sequence>MPLPTAVRERARAFLRPGETIRYIFPASSPSSAFISAHYIFVVTDASVTLLFTGFGSRTNPKEVTCRYPSGTRLGPVDTSQIPFFVLGTTVFEVDEEYVPVINAADAESSADCLPPDPLPDL</sequence>
<proteinExistence type="predicted"/>
<name>A0AAE3GJE7_9PSEU</name>
<protein>
    <submittedName>
        <fullName evidence="1">Uncharacterized protein</fullName>
    </submittedName>
</protein>
<dbReference type="Proteomes" id="UP001206128">
    <property type="component" value="Unassembled WGS sequence"/>
</dbReference>
<evidence type="ECO:0000313" key="2">
    <source>
        <dbReference type="Proteomes" id="UP001206128"/>
    </source>
</evidence>
<organism evidence="1 2">
    <name type="scientific">Goodfellowiella coeruleoviolacea</name>
    <dbReference type="NCBI Taxonomy" id="334858"/>
    <lineage>
        <taxon>Bacteria</taxon>
        <taxon>Bacillati</taxon>
        <taxon>Actinomycetota</taxon>
        <taxon>Actinomycetes</taxon>
        <taxon>Pseudonocardiales</taxon>
        <taxon>Pseudonocardiaceae</taxon>
        <taxon>Goodfellowiella</taxon>
    </lineage>
</organism>
<accession>A0AAE3GJE7</accession>